<dbReference type="EMBL" id="QZFR01000053">
    <property type="protein sequence ID" value="RXV70740.1"/>
    <property type="molecule type" value="Genomic_DNA"/>
</dbReference>
<proteinExistence type="predicted"/>
<evidence type="ECO:0000256" key="1">
    <source>
        <dbReference type="ARBA" id="ARBA00022598"/>
    </source>
</evidence>
<evidence type="ECO:0000313" key="11">
    <source>
        <dbReference type="Proteomes" id="UP000250143"/>
    </source>
</evidence>
<evidence type="ECO:0000313" key="7">
    <source>
        <dbReference type="EMBL" id="AWZ41184.1"/>
    </source>
</evidence>
<dbReference type="EMBL" id="CP023565">
    <property type="protein sequence ID" value="AWZ37826.1"/>
    <property type="molecule type" value="Genomic_DNA"/>
</dbReference>
<dbReference type="Gene3D" id="3.30.1490.20">
    <property type="entry name" value="ATP-grasp fold, A domain"/>
    <property type="match status" value="1"/>
</dbReference>
<evidence type="ECO:0000313" key="12">
    <source>
        <dbReference type="Proteomes" id="UP000250153"/>
    </source>
</evidence>
<dbReference type="Proteomes" id="UP000463931">
    <property type="component" value="Chromosome"/>
</dbReference>
<keyword evidence="11" id="KW-1185">Reference proteome</keyword>
<dbReference type="KEGG" id="lmur:CPS94_02270"/>
<dbReference type="PROSITE" id="PS50975">
    <property type="entry name" value="ATP_GRASP"/>
    <property type="match status" value="1"/>
</dbReference>
<evidence type="ECO:0000313" key="15">
    <source>
        <dbReference type="Proteomes" id="UP000463931"/>
    </source>
</evidence>
<keyword evidence="3 4" id="KW-0067">ATP-binding</keyword>
<dbReference type="Proteomes" id="UP000289316">
    <property type="component" value="Unassembled WGS sequence"/>
</dbReference>
<dbReference type="GO" id="GO:0016874">
    <property type="term" value="F:ligase activity"/>
    <property type="evidence" value="ECO:0007669"/>
    <property type="project" value="UniProtKB-KW"/>
</dbReference>
<evidence type="ECO:0000256" key="3">
    <source>
        <dbReference type="ARBA" id="ARBA00022840"/>
    </source>
</evidence>
<evidence type="ECO:0000313" key="13">
    <source>
        <dbReference type="Proteomes" id="UP000289316"/>
    </source>
</evidence>
<name>A0A2Z4W052_9LACO</name>
<evidence type="ECO:0000256" key="2">
    <source>
        <dbReference type="ARBA" id="ARBA00022741"/>
    </source>
</evidence>
<dbReference type="Proteomes" id="UP000250143">
    <property type="component" value="Chromosome"/>
</dbReference>
<feature type="domain" description="ATP-grasp" evidence="5">
    <location>
        <begin position="117"/>
        <end position="307"/>
    </location>
</feature>
<evidence type="ECO:0000259" key="5">
    <source>
        <dbReference type="PROSITE" id="PS50975"/>
    </source>
</evidence>
<dbReference type="EMBL" id="CP023566">
    <property type="protein sequence ID" value="AWZ41184.1"/>
    <property type="molecule type" value="Genomic_DNA"/>
</dbReference>
<dbReference type="InterPro" id="IPR013815">
    <property type="entry name" value="ATP_grasp_subdomain_1"/>
</dbReference>
<dbReference type="AlphaFoldDB" id="A0A2Z4W052"/>
<evidence type="ECO:0000256" key="4">
    <source>
        <dbReference type="PROSITE-ProRule" id="PRU00409"/>
    </source>
</evidence>
<dbReference type="SUPFAM" id="SSF56059">
    <property type="entry name" value="Glutathione synthetase ATP-binding domain-like"/>
    <property type="match status" value="1"/>
</dbReference>
<dbReference type="Pfam" id="PF13535">
    <property type="entry name" value="ATP-grasp_4"/>
    <property type="match status" value="1"/>
</dbReference>
<evidence type="ECO:0000313" key="6">
    <source>
        <dbReference type="EMBL" id="AWZ37826.1"/>
    </source>
</evidence>
<keyword evidence="2 4" id="KW-0547">Nucleotide-binding</keyword>
<evidence type="ECO:0000313" key="8">
    <source>
        <dbReference type="EMBL" id="QIA90676.1"/>
    </source>
</evidence>
<evidence type="ECO:0000313" key="14">
    <source>
        <dbReference type="Proteomes" id="UP000306855"/>
    </source>
</evidence>
<dbReference type="STRING" id="1622.GCA_001953785_00554"/>
<dbReference type="InterPro" id="IPR052032">
    <property type="entry name" value="ATP-dep_AA_Ligase"/>
</dbReference>
<dbReference type="InterPro" id="IPR011761">
    <property type="entry name" value="ATP-grasp"/>
</dbReference>
<reference evidence="8 15" key="3">
    <citation type="journal article" date="2019" name="Nat. Med.">
        <title>Preventing dysbiosis of the neonatal mouse intestinal microbiome protects against late-onset sepsis.</title>
        <authorList>
            <person name="Singer J.R."/>
            <person name="Blosser E.G."/>
            <person name="Zindl C.L."/>
            <person name="Silberger D.J."/>
            <person name="Conlan S."/>
            <person name="Laufer V.A."/>
            <person name="DiToro D."/>
            <person name="Deming C."/>
            <person name="Kumar R."/>
            <person name="Morrow C.D."/>
            <person name="Segre J.A."/>
            <person name="Gray M.J."/>
            <person name="Randolph D.A."/>
            <person name="Weaver C.T."/>
        </authorList>
    </citation>
    <scope>NUCLEOTIDE SEQUENCE [LARGE SCALE GENOMIC DNA]</scope>
    <source>
        <strain evidence="8 15">V10</strain>
    </source>
</reference>
<dbReference type="GeneID" id="48465948"/>
<dbReference type="OrthoDB" id="24041at2"/>
<reference evidence="11 12" key="1">
    <citation type="submission" date="2017-09" db="EMBL/GenBank/DDBJ databases">
        <title>Predominant Lactobacillus spp. isolated from feces of mice subjected to short-term calorie restriction.</title>
        <authorList>
            <person name="Zhang C."/>
            <person name="Zhao L."/>
            <person name="Pan F."/>
        </authorList>
    </citation>
    <scope>NUCLEOTIDE SEQUENCE [LARGE SCALE GENOMIC DNA]</scope>
    <source>
        <strain evidence="7 11">CR141</strain>
        <strain evidence="6 12">CR147</strain>
    </source>
</reference>
<evidence type="ECO:0000313" key="9">
    <source>
        <dbReference type="EMBL" id="RXV70740.1"/>
    </source>
</evidence>
<reference evidence="9 13" key="2">
    <citation type="submission" date="2018-09" db="EMBL/GenBank/DDBJ databases">
        <title>Murine metabolic-syndrome-specific gut microbial biobank.</title>
        <authorList>
            <person name="Liu C."/>
        </authorList>
    </citation>
    <scope>NUCLEOTIDE SEQUENCE [LARGE SCALE GENOMIC DNA]</scope>
    <source>
        <strain evidence="9 13">C-30</strain>
    </source>
</reference>
<dbReference type="Gene3D" id="3.40.50.20">
    <property type="match status" value="1"/>
</dbReference>
<keyword evidence="1 6" id="KW-0436">Ligase</keyword>
<protein>
    <submittedName>
        <fullName evidence="10">ATP-grasp domain-containing protein</fullName>
    </submittedName>
    <submittedName>
        <fullName evidence="6">Carboxylate--amine ligase</fullName>
    </submittedName>
</protein>
<reference evidence="10 14" key="4">
    <citation type="submission" date="2019-04" db="EMBL/GenBank/DDBJ databases">
        <title>Microbes associate with the intestines of laboratory mice.</title>
        <authorList>
            <person name="Navarre W."/>
            <person name="Wong E."/>
            <person name="Huang K."/>
            <person name="Tropini C."/>
            <person name="Ng K."/>
            <person name="Yu B."/>
        </authorList>
    </citation>
    <scope>NUCLEOTIDE SEQUENCE [LARGE SCALE GENOMIC DNA]</scope>
    <source>
        <strain evidence="10 14">NM26_J9</strain>
    </source>
</reference>
<dbReference type="EMBL" id="CP040852">
    <property type="protein sequence ID" value="QIA90676.1"/>
    <property type="molecule type" value="Genomic_DNA"/>
</dbReference>
<dbReference type="EMBL" id="SRYK01000026">
    <property type="protein sequence ID" value="TGY55146.1"/>
    <property type="molecule type" value="Genomic_DNA"/>
</dbReference>
<gene>
    <name evidence="7" type="ORF">CPQ89_09200</name>
    <name evidence="6" type="ORF">CPS94_02270</name>
    <name evidence="9" type="ORF">D6C19_07530</name>
    <name evidence="10" type="ORF">E5340_06320</name>
    <name evidence="8" type="ORF">FEE40_11215</name>
</gene>
<sequence>MNFIVISPHFPANFEQFSVSLSNNGITTLGIGDKAYDELTPSLRTALHEYYRVDDMEDYDQMYRAVAYFAFKYGKIDRLESHNEYWLFQDARLRTDFNIPGYKSDEMDKIKYKSKMKQVFLSHDIPVALGKVFQTAEEGWNLLEQFGYPVIVKPDSGVGASDTYKISTPEDFTDFLTKRNPDVTYFMEEFIKGDIITFDGLTDQNGRVVFYSSLVYQEPALDTVHRTGDMYFYETRDIDADLYELGMKSVAAFDIRERFFHFEFFRTADDKLYALEINCRPPGGPSIDLMNHAHQLSLFEEYAHIVKENKFYGDSTCPYYSVYISRSNKQDYRYDLDNIKQKYGDELKEIQHVPGVFAEIMGDVGYIFNTETKEQMHEIIEFVGALKMQA</sequence>
<dbReference type="Proteomes" id="UP000250153">
    <property type="component" value="Chromosome"/>
</dbReference>
<dbReference type="Proteomes" id="UP000306855">
    <property type="component" value="Unassembled WGS sequence"/>
</dbReference>
<dbReference type="PANTHER" id="PTHR43585">
    <property type="entry name" value="FUMIPYRROLE BIOSYNTHESIS PROTEIN C"/>
    <property type="match status" value="1"/>
</dbReference>
<dbReference type="GO" id="GO:0005524">
    <property type="term" value="F:ATP binding"/>
    <property type="evidence" value="ECO:0007669"/>
    <property type="project" value="UniProtKB-UniRule"/>
</dbReference>
<evidence type="ECO:0000313" key="10">
    <source>
        <dbReference type="EMBL" id="TGY55146.1"/>
    </source>
</evidence>
<dbReference type="Gene3D" id="3.30.470.20">
    <property type="entry name" value="ATP-grasp fold, B domain"/>
    <property type="match status" value="1"/>
</dbReference>
<organism evidence="10 14">
    <name type="scientific">Ligilactobacillus murinus</name>
    <dbReference type="NCBI Taxonomy" id="1622"/>
    <lineage>
        <taxon>Bacteria</taxon>
        <taxon>Bacillati</taxon>
        <taxon>Bacillota</taxon>
        <taxon>Bacilli</taxon>
        <taxon>Lactobacillales</taxon>
        <taxon>Lactobacillaceae</taxon>
        <taxon>Ligilactobacillus</taxon>
    </lineage>
</organism>
<dbReference type="GO" id="GO:0046872">
    <property type="term" value="F:metal ion binding"/>
    <property type="evidence" value="ECO:0007669"/>
    <property type="project" value="InterPro"/>
</dbReference>
<accession>A0A2Z4W052</accession>
<dbReference type="PANTHER" id="PTHR43585:SF2">
    <property type="entry name" value="ATP-GRASP ENZYME FSQD"/>
    <property type="match status" value="1"/>
</dbReference>
<dbReference type="RefSeq" id="WP_004048100.1">
    <property type="nucleotide sequence ID" value="NZ_CABIVU010000007.1"/>
</dbReference>